<dbReference type="EMBL" id="DWWT01000002">
    <property type="protein sequence ID" value="HJC04666.1"/>
    <property type="molecule type" value="Genomic_DNA"/>
</dbReference>
<gene>
    <name evidence="8" type="ORF">H9704_00650</name>
</gene>
<dbReference type="PANTHER" id="PTHR43549:SF3">
    <property type="entry name" value="MULTIDRUG RESISTANCE PROTEIN YPNP-RELATED"/>
    <property type="match status" value="1"/>
</dbReference>
<dbReference type="PANTHER" id="PTHR43549">
    <property type="entry name" value="MULTIDRUG RESISTANCE PROTEIN YPNP-RELATED"/>
    <property type="match status" value="1"/>
</dbReference>
<feature type="transmembrane region" description="Helical" evidence="7">
    <location>
        <begin position="61"/>
        <end position="81"/>
    </location>
</feature>
<keyword evidence="4 7" id="KW-0812">Transmembrane</keyword>
<dbReference type="PIRSF" id="PIRSF006603">
    <property type="entry name" value="DinF"/>
    <property type="match status" value="1"/>
</dbReference>
<dbReference type="InterPro" id="IPR002528">
    <property type="entry name" value="MATE_fam"/>
</dbReference>
<feature type="transmembrane region" description="Helical" evidence="7">
    <location>
        <begin position="167"/>
        <end position="190"/>
    </location>
</feature>
<sequence length="452" mass="48758">MARSVTKDMTEGSPLKLILGFFIPMLFGLLFQQLYNMADTIIVGKCLGVSALASVGATSSINFMIIGFCTGVCSGFSIPVAQKFGEKNEKALRGFVANSGWLAAIFSVVMTAAVCLLCRQILLWMRTPADILEGAYAYIFVIFMGIPATYLYNMLSCTMRSLGDSTTPLVFLFFSSVLNVGLDFFSILVLGMGVEGAAWATVISQAVSGLLCLLYMKRKFAILKMKGDEWKPNRTYMRTLCGMGIPMGLQYSITAIGSIIVQASVNALGSLAVASVTAGTKISAFFCCPFDALGSTMATFGGQNVGAKKLDRVDAGLRTGCVIGCVYALAALAVLWFFGRWIALLFVDRGETEILDNARLFLVGNSAFYIPLVFVNAVRFMIQGLGYSRLAVVAGVCEMAARSFVGFCLVPVFGYAAVCIANPAAWICADLFLIPAYRHVMKDLRRLFAGDR</sequence>
<evidence type="ECO:0000313" key="9">
    <source>
        <dbReference type="Proteomes" id="UP000823910"/>
    </source>
</evidence>
<protein>
    <submittedName>
        <fullName evidence="8">MATE family efflux transporter</fullName>
    </submittedName>
</protein>
<dbReference type="GO" id="GO:0005886">
    <property type="term" value="C:plasma membrane"/>
    <property type="evidence" value="ECO:0007669"/>
    <property type="project" value="UniProtKB-SubCell"/>
</dbReference>
<feature type="transmembrane region" description="Helical" evidence="7">
    <location>
        <begin position="317"/>
        <end position="338"/>
    </location>
</feature>
<dbReference type="GO" id="GO:0042910">
    <property type="term" value="F:xenobiotic transmembrane transporter activity"/>
    <property type="evidence" value="ECO:0007669"/>
    <property type="project" value="InterPro"/>
</dbReference>
<proteinExistence type="predicted"/>
<dbReference type="GO" id="GO:0015297">
    <property type="term" value="F:antiporter activity"/>
    <property type="evidence" value="ECO:0007669"/>
    <property type="project" value="InterPro"/>
</dbReference>
<keyword evidence="6 7" id="KW-0472">Membrane</keyword>
<evidence type="ECO:0000256" key="1">
    <source>
        <dbReference type="ARBA" id="ARBA00004651"/>
    </source>
</evidence>
<evidence type="ECO:0000313" key="8">
    <source>
        <dbReference type="EMBL" id="HJC04666.1"/>
    </source>
</evidence>
<keyword evidence="3" id="KW-1003">Cell membrane</keyword>
<dbReference type="InterPro" id="IPR048279">
    <property type="entry name" value="MdtK-like"/>
</dbReference>
<evidence type="ECO:0000256" key="2">
    <source>
        <dbReference type="ARBA" id="ARBA00022448"/>
    </source>
</evidence>
<feature type="transmembrane region" description="Helical" evidence="7">
    <location>
        <begin position="358"/>
        <end position="378"/>
    </location>
</feature>
<feature type="transmembrane region" description="Helical" evidence="7">
    <location>
        <begin position="135"/>
        <end position="155"/>
    </location>
</feature>
<accession>A0A9D2MYB7</accession>
<reference evidence="8" key="1">
    <citation type="journal article" date="2021" name="PeerJ">
        <title>Extensive microbial diversity within the chicken gut microbiome revealed by metagenomics and culture.</title>
        <authorList>
            <person name="Gilroy R."/>
            <person name="Ravi A."/>
            <person name="Getino M."/>
            <person name="Pursley I."/>
            <person name="Horton D.L."/>
            <person name="Alikhan N.F."/>
            <person name="Baker D."/>
            <person name="Gharbi K."/>
            <person name="Hall N."/>
            <person name="Watson M."/>
            <person name="Adriaenssens E.M."/>
            <person name="Foster-Nyarko E."/>
            <person name="Jarju S."/>
            <person name="Secka A."/>
            <person name="Antonio M."/>
            <person name="Oren A."/>
            <person name="Chaudhuri R.R."/>
            <person name="La Ragione R."/>
            <person name="Hildebrand F."/>
            <person name="Pallen M.J."/>
        </authorList>
    </citation>
    <scope>NUCLEOTIDE SEQUENCE</scope>
    <source>
        <strain evidence="8">CHK180-15479</strain>
    </source>
</reference>
<feature type="transmembrane region" description="Helical" evidence="7">
    <location>
        <begin position="17"/>
        <end position="35"/>
    </location>
</feature>
<feature type="transmembrane region" description="Helical" evidence="7">
    <location>
        <begin position="196"/>
        <end position="216"/>
    </location>
</feature>
<dbReference type="Pfam" id="PF01554">
    <property type="entry name" value="MatE"/>
    <property type="match status" value="2"/>
</dbReference>
<reference evidence="8" key="2">
    <citation type="submission" date="2021-04" db="EMBL/GenBank/DDBJ databases">
        <authorList>
            <person name="Gilroy R."/>
        </authorList>
    </citation>
    <scope>NUCLEOTIDE SEQUENCE</scope>
    <source>
        <strain evidence="8">CHK180-15479</strain>
    </source>
</reference>
<comment type="subcellular location">
    <subcellularLocation>
        <location evidence="1">Cell membrane</location>
        <topology evidence="1">Multi-pass membrane protein</topology>
    </subcellularLocation>
</comment>
<evidence type="ECO:0000256" key="5">
    <source>
        <dbReference type="ARBA" id="ARBA00022989"/>
    </source>
</evidence>
<dbReference type="NCBIfam" id="TIGR00797">
    <property type="entry name" value="matE"/>
    <property type="match status" value="1"/>
</dbReference>
<dbReference type="InterPro" id="IPR052031">
    <property type="entry name" value="Membrane_Transporter-Flippase"/>
</dbReference>
<dbReference type="CDD" id="cd13138">
    <property type="entry name" value="MATE_yoeA_like"/>
    <property type="match status" value="1"/>
</dbReference>
<comment type="caution">
    <text evidence="8">The sequence shown here is derived from an EMBL/GenBank/DDBJ whole genome shotgun (WGS) entry which is preliminary data.</text>
</comment>
<dbReference type="Proteomes" id="UP000823910">
    <property type="component" value="Unassembled WGS sequence"/>
</dbReference>
<name>A0A9D2MYB7_9FIRM</name>
<evidence type="ECO:0000256" key="4">
    <source>
        <dbReference type="ARBA" id="ARBA00022692"/>
    </source>
</evidence>
<dbReference type="AlphaFoldDB" id="A0A9D2MYB7"/>
<evidence type="ECO:0000256" key="3">
    <source>
        <dbReference type="ARBA" id="ARBA00022475"/>
    </source>
</evidence>
<keyword evidence="2" id="KW-0813">Transport</keyword>
<keyword evidence="5 7" id="KW-1133">Transmembrane helix</keyword>
<evidence type="ECO:0000256" key="6">
    <source>
        <dbReference type="ARBA" id="ARBA00023136"/>
    </source>
</evidence>
<feature type="transmembrane region" description="Helical" evidence="7">
    <location>
        <begin position="413"/>
        <end position="437"/>
    </location>
</feature>
<organism evidence="8 9">
    <name type="scientific">Candidatus Enterocloster excrementipullorum</name>
    <dbReference type="NCBI Taxonomy" id="2838559"/>
    <lineage>
        <taxon>Bacteria</taxon>
        <taxon>Bacillati</taxon>
        <taxon>Bacillota</taxon>
        <taxon>Clostridia</taxon>
        <taxon>Lachnospirales</taxon>
        <taxon>Lachnospiraceae</taxon>
        <taxon>Enterocloster</taxon>
    </lineage>
</organism>
<feature type="transmembrane region" description="Helical" evidence="7">
    <location>
        <begin position="101"/>
        <end position="123"/>
    </location>
</feature>
<evidence type="ECO:0000256" key="7">
    <source>
        <dbReference type="SAM" id="Phobius"/>
    </source>
</evidence>